<dbReference type="AlphaFoldDB" id="A0A0K2W9N6"/>
<name>A0A0K2W9N6_STASA</name>
<organism evidence="1">
    <name type="scientific">Staphylococcus saprophyticus</name>
    <dbReference type="NCBI Taxonomy" id="29385"/>
    <lineage>
        <taxon>Bacteria</taxon>
        <taxon>Bacillati</taxon>
        <taxon>Bacillota</taxon>
        <taxon>Bacilli</taxon>
        <taxon>Bacillales</taxon>
        <taxon>Staphylococcaceae</taxon>
        <taxon>Staphylococcus</taxon>
    </lineage>
</organism>
<dbReference type="EMBL" id="LN623525">
    <property type="protein sequence ID" value="CEG62415.1"/>
    <property type="molecule type" value="Genomic_DNA"/>
</dbReference>
<evidence type="ECO:0000313" key="1">
    <source>
        <dbReference type="EMBL" id="CEG62415.1"/>
    </source>
</evidence>
<reference evidence="1" key="1">
    <citation type="journal article" date="2017" name="Antimicrob. Agents Chemother.">
        <title>A Novel erm(44) Gene Variant from a Human Staphylococcus saprophyticus Isolate Confers Resistance to Macrolides and Lincosamides but Not Streptogramins.</title>
        <authorList>
            <person name="Strauss C."/>
            <person name="Hu Y."/>
            <person name="Coates A."/>
            <person name="Perreten V."/>
        </authorList>
    </citation>
    <scope>NUCLEOTIDE SEQUENCE</scope>
    <source>
        <strain evidence="1">N041</strain>
    </source>
</reference>
<proteinExistence type="predicted"/>
<accession>A0A0K2W9N6</accession>
<protein>
    <submittedName>
        <fullName evidence="1">Pathogenicity island protein</fullName>
    </submittedName>
</protein>
<sequence>MILKRCKSVLWYYEEKKITEYELLTHYNPQFINSKIRAIHEQIDAMYHLNVSHMSCDEVMGVISISYPLEKLVLWIVDQKEELNRFKNSSTKKLNLLKKIIRNYTPKEQQEVMRYFQSNGSNKPFKTIDKLQEDLYKIHHHKRLERNKQQKKENEVIYQNFVIEVKQSLNNEHEELVV</sequence>